<evidence type="ECO:0000313" key="3">
    <source>
        <dbReference type="Proteomes" id="UP000239539"/>
    </source>
</evidence>
<dbReference type="RefSeq" id="WP_105931207.1">
    <property type="nucleotide sequence ID" value="NZ_PVNO01000025.1"/>
</dbReference>
<accession>A0ABX5CPQ4</accession>
<proteinExistence type="predicted"/>
<dbReference type="InterPro" id="IPR000182">
    <property type="entry name" value="GNAT_dom"/>
</dbReference>
<evidence type="ECO:0000259" key="1">
    <source>
        <dbReference type="PROSITE" id="PS51186"/>
    </source>
</evidence>
<feature type="domain" description="N-acetyltransferase" evidence="1">
    <location>
        <begin position="1"/>
        <end position="148"/>
    </location>
</feature>
<evidence type="ECO:0000313" key="2">
    <source>
        <dbReference type="EMBL" id="PRO68988.1"/>
    </source>
</evidence>
<dbReference type="InterPro" id="IPR016181">
    <property type="entry name" value="Acyl_CoA_acyltransferase"/>
</dbReference>
<comment type="caution">
    <text evidence="2">The sequence shown here is derived from an EMBL/GenBank/DDBJ whole genome shotgun (WGS) entry which is preliminary data.</text>
</comment>
<reference evidence="3" key="1">
    <citation type="journal article" date="2020" name="Int. J. Syst. Evol. Microbiol.">
        <title>Alteromonas alba sp. nov., a marine bacterium isolated from the seawater of the West Pacific Ocean.</title>
        <authorList>
            <person name="Sun C."/>
            <person name="Wu Y.-H."/>
            <person name="Xamxidin M."/>
            <person name="Cheng H."/>
            <person name="Xu X.-W."/>
        </authorList>
    </citation>
    <scope>NUCLEOTIDE SEQUENCE [LARGE SCALE GENOMIC DNA]</scope>
    <source>
        <strain evidence="3">9a2</strain>
    </source>
</reference>
<organism evidence="2 3">
    <name type="scientific">Alteromonas gracilis</name>
    <dbReference type="NCBI Taxonomy" id="1479524"/>
    <lineage>
        <taxon>Bacteria</taxon>
        <taxon>Pseudomonadati</taxon>
        <taxon>Pseudomonadota</taxon>
        <taxon>Gammaproteobacteria</taxon>
        <taxon>Alteromonadales</taxon>
        <taxon>Alteromonadaceae</taxon>
        <taxon>Alteromonas/Salinimonas group</taxon>
        <taxon>Alteromonas</taxon>
    </lineage>
</organism>
<name>A0ABX5CPQ4_9ALTE</name>
<dbReference type="Pfam" id="PF00583">
    <property type="entry name" value="Acetyltransf_1"/>
    <property type="match status" value="1"/>
</dbReference>
<dbReference type="EMBL" id="PVNO01000025">
    <property type="protein sequence ID" value="PRO68988.1"/>
    <property type="molecule type" value="Genomic_DNA"/>
</dbReference>
<keyword evidence="3" id="KW-1185">Reference proteome</keyword>
<dbReference type="SUPFAM" id="SSF55729">
    <property type="entry name" value="Acyl-CoA N-acyltransferases (Nat)"/>
    <property type="match status" value="1"/>
</dbReference>
<dbReference type="Proteomes" id="UP000239539">
    <property type="component" value="Unassembled WGS sequence"/>
</dbReference>
<dbReference type="CDD" id="cd04301">
    <property type="entry name" value="NAT_SF"/>
    <property type="match status" value="1"/>
</dbReference>
<dbReference type="PROSITE" id="PS51186">
    <property type="entry name" value="GNAT"/>
    <property type="match status" value="1"/>
</dbReference>
<gene>
    <name evidence="2" type="ORF">C6Y39_10555</name>
</gene>
<dbReference type="Gene3D" id="3.40.630.30">
    <property type="match status" value="1"/>
</dbReference>
<sequence>MKFSLFDESKSLEVIELFRKVFSESEGQAEGQVIADFVTNLIATTAPEDLKGCTAEINQTVVGCIFFSRLTVPSGQIAFILSPVAISSDMQRTGIGQKLITYGLDHLRSLNVNLAFTYGDPSYYSKTGFEQISEHIVKAPCPLSQPIGWLAQSLDGQVIEPMAGPTKCVEALNDPALW</sequence>
<protein>
    <submittedName>
        <fullName evidence="2">GNAT family N-acetyltransferase</fullName>
    </submittedName>
</protein>